<proteinExistence type="predicted"/>
<dbReference type="PANTHER" id="PTHR40422">
    <property type="entry name" value="TRANSLATION MACHINERY-ASSOCIATED PROTEIN 17"/>
    <property type="match status" value="1"/>
</dbReference>
<dbReference type="GO" id="GO:0070682">
    <property type="term" value="P:proteasome regulatory particle assembly"/>
    <property type="evidence" value="ECO:0007669"/>
    <property type="project" value="InterPro"/>
</dbReference>
<name>A0A0H5C734_CYBJN</name>
<gene>
    <name evidence="2" type="ORF">BN1211_4782</name>
</gene>
<reference evidence="3" key="1">
    <citation type="journal article" date="2015" name="J. Biotechnol.">
        <title>The structure of the Cyberlindnera jadinii genome and its relation to Candida utilis analyzed by the occurrence of single nucleotide polymorphisms.</title>
        <authorList>
            <person name="Rupp O."/>
            <person name="Brinkrolf K."/>
            <person name="Buerth C."/>
            <person name="Kunigo M."/>
            <person name="Schneider J."/>
            <person name="Jaenicke S."/>
            <person name="Goesmann A."/>
            <person name="Puehler A."/>
            <person name="Jaeger K.-E."/>
            <person name="Ernst J.F."/>
        </authorList>
    </citation>
    <scope>NUCLEOTIDE SEQUENCE [LARGE SCALE GENOMIC DNA]</scope>
    <source>
        <strain evidence="3">ATCC 18201 / CBS 1600 / BCRC 20928 / JCM 3617 / NBRC 0987 / NRRL Y-1542</strain>
    </source>
</reference>
<dbReference type="GO" id="GO:0030674">
    <property type="term" value="F:protein-macromolecule adaptor activity"/>
    <property type="evidence" value="ECO:0007669"/>
    <property type="project" value="TreeGrafter"/>
</dbReference>
<dbReference type="PANTHER" id="PTHR40422:SF1">
    <property type="entry name" value="TRANSLATION MACHINERY-ASSOCIATED PROTEIN 17"/>
    <property type="match status" value="1"/>
</dbReference>
<evidence type="ECO:0000256" key="1">
    <source>
        <dbReference type="SAM" id="MobiDB-lite"/>
    </source>
</evidence>
<protein>
    <submittedName>
        <fullName evidence="2">Uncharacterized protein</fullName>
    </submittedName>
</protein>
<dbReference type="AlphaFoldDB" id="A0A0H5C734"/>
<feature type="compositionally biased region" description="Polar residues" evidence="1">
    <location>
        <begin position="121"/>
        <end position="135"/>
    </location>
</feature>
<evidence type="ECO:0000313" key="2">
    <source>
        <dbReference type="EMBL" id="CEP24065.1"/>
    </source>
</evidence>
<evidence type="ECO:0000313" key="3">
    <source>
        <dbReference type="Proteomes" id="UP000038830"/>
    </source>
</evidence>
<dbReference type="InterPro" id="IPR038966">
    <property type="entry name" value="TMA17"/>
</dbReference>
<accession>A0A0H5C734</accession>
<dbReference type="Proteomes" id="UP000038830">
    <property type="component" value="Unassembled WGS sequence"/>
</dbReference>
<sequence length="151" mass="16879">MSSINRPVQIEEFTVALRDVTDDELFSVKQQLQKSIAKLERTNTKLYRLINGEPVDSGDDDDDEFNEVNTDDRALFSEIIAENGIVIRNQQQRIDKVDDELEHRGLNNDCLDHASEGGVKSTESSAKSAQYATADTDNDKLDSNAANSIFI</sequence>
<dbReference type="EMBL" id="CDQK01000005">
    <property type="protein sequence ID" value="CEP24065.1"/>
    <property type="molecule type" value="Genomic_DNA"/>
</dbReference>
<feature type="region of interest" description="Disordered" evidence="1">
    <location>
        <begin position="107"/>
        <end position="151"/>
    </location>
</feature>
<organism evidence="2 3">
    <name type="scientific">Cyberlindnera jadinii (strain ATCC 18201 / CBS 1600 / BCRC 20928 / JCM 3617 / NBRC 0987 / NRRL Y-1542)</name>
    <name type="common">Torula yeast</name>
    <name type="synonym">Candida utilis</name>
    <dbReference type="NCBI Taxonomy" id="983966"/>
    <lineage>
        <taxon>Eukaryota</taxon>
        <taxon>Fungi</taxon>
        <taxon>Dikarya</taxon>
        <taxon>Ascomycota</taxon>
        <taxon>Saccharomycotina</taxon>
        <taxon>Saccharomycetes</taxon>
        <taxon>Phaffomycetales</taxon>
        <taxon>Phaffomycetaceae</taxon>
        <taxon>Cyberlindnera</taxon>
    </lineage>
</organism>